<dbReference type="PANTHER" id="PTHR23253:SF9">
    <property type="entry name" value="EUKARYOTIC TRANSLATION INITIATION FACTOR 4 GAMMA 2"/>
    <property type="match status" value="1"/>
</dbReference>
<dbReference type="Pfam" id="PF12152">
    <property type="entry name" value="eIF_4G1"/>
    <property type="match status" value="1"/>
</dbReference>
<feature type="region of interest" description="Disordered" evidence="8">
    <location>
        <begin position="287"/>
        <end position="330"/>
    </location>
</feature>
<keyword evidence="7" id="KW-0648">Protein biosynthesis</keyword>
<evidence type="ECO:0000256" key="5">
    <source>
        <dbReference type="ARBA" id="ARBA00022553"/>
    </source>
</evidence>
<dbReference type="FunFam" id="1.25.40.180:FF:000020">
    <property type="entry name" value="Eukaryotic translation initiation factor subunit"/>
    <property type="match status" value="1"/>
</dbReference>
<dbReference type="Gene3D" id="1.20.970.30">
    <property type="entry name" value="eIF4G, eIF4E-binding domain"/>
    <property type="match status" value="1"/>
</dbReference>
<evidence type="ECO:0000256" key="8">
    <source>
        <dbReference type="SAM" id="MobiDB-lite"/>
    </source>
</evidence>
<accession>A7TLB0</accession>
<feature type="region of interest" description="Disordered" evidence="8">
    <location>
        <begin position="238"/>
        <end position="275"/>
    </location>
</feature>
<sequence length="900" mass="103029">MSAEKKPHTLQPQERQQSIDEQNGYSHANNYHVNHNKYQQRQNYNKQNYHRNVRYNNNGNNNNNNNNGNGKYNNYNQNSQYGRYNNGLMNRGYNNGYKNHRGGMQPIVHMQWPGYAMAQPMYYMPQEMNIQHSPAAIDLPSTTSSTTSSSKSGNYSPAGKRIEITTKNGEQLDLKAIHTKYLADSNQEQSSKENTPGEEEPKSDEQPESEENSEESLSEAEKTRKLFLEQIKLRKAALEKKKNESDLQSDTNEEISTNVEVPEDENSNDTIPPVEHETQYLKDNEKEVNDNEKATQENPLDNANEVNKELDSTDVETKDDKSNDCSTDVHDNNSMTVSNLLEILQRAKPIEDIYSFEYPKGFEKPDSKYSRSNIKYTYGPTFLLQFKDKIKVKPDTKWIDEALSKIVIPPGMTRIDRVRDGKFGMGSRLSSNRDFSKTGSMRNMDGRSNSRNNSKRKSKRGGMEDRRSTRAYTSRKERERMAEGRLEEEKFTEGKKEEVAPLVPSANRWVPKSRMKKTEKKLAPDGVTELIDEEEAKRKMKSLLNKLTLEKFDTISSEVLALANQSKWESNGETLIIVIEELFHKACDEPHWTVMYAQLCGKIVKELDPEIKDENNPTKTGPKLVLHYLVARCHTEFEKGWSDKLPTNPDGSPLEIEMMSEEYYQAAAAKRRGLGLVRFIGFLYRLNLLTGKMMFECFRRLMKDLNDNPTEETLESVIELLSTVGEQFETDSFSAGQATLEGSALLDSLFGIIQKIIDSGKISSRIKFKLIDLKELREDKNWTGVKKDEGPKTISQIHEEDERQRKLKELKNSSRGGSRRMNSNFHSNNNSHNNSGVGGGRMLSRREQPAVSKDNFITTRSTSSRMNQKVSYKEETVPEPQPTVVSNMFNALMNHDDDDD</sequence>
<evidence type="ECO:0000256" key="7">
    <source>
        <dbReference type="ARBA" id="ARBA00022917"/>
    </source>
</evidence>
<dbReference type="Pfam" id="PF02854">
    <property type="entry name" value="MIF4G"/>
    <property type="match status" value="1"/>
</dbReference>
<reference evidence="10 11" key="1">
    <citation type="journal article" date="2007" name="Proc. Natl. Acad. Sci. U.S.A.">
        <title>Independent sorting-out of thousands of duplicated gene pairs in two yeast species descended from a whole-genome duplication.</title>
        <authorList>
            <person name="Scannell D.R."/>
            <person name="Frank A.C."/>
            <person name="Conant G.C."/>
            <person name="Byrne K.P."/>
            <person name="Woolfit M."/>
            <person name="Wolfe K.H."/>
        </authorList>
    </citation>
    <scope>NUCLEOTIDE SEQUENCE [LARGE SCALE GENOMIC DNA]</scope>
    <source>
        <strain evidence="11">ATCC 22028 / DSM 70294 / BCRC 21397 / CBS 2163 / NBRC 10782 / NRRL Y-8283 / UCD 57-17</strain>
    </source>
</reference>
<name>A7TLB0_VANPO</name>
<keyword evidence="6" id="KW-0694">RNA-binding</keyword>
<feature type="compositionally biased region" description="Low complexity" evidence="8">
    <location>
        <begin position="813"/>
        <end position="835"/>
    </location>
</feature>
<dbReference type="InterPro" id="IPR003890">
    <property type="entry name" value="MIF4G-like_typ-3"/>
</dbReference>
<gene>
    <name evidence="10" type="ORF">Kpol_1041p43</name>
</gene>
<dbReference type="Proteomes" id="UP000000267">
    <property type="component" value="Unassembled WGS sequence"/>
</dbReference>
<feature type="compositionally biased region" description="Low complexity" evidence="8">
    <location>
        <begin position="54"/>
        <end position="77"/>
    </location>
</feature>
<evidence type="ECO:0000256" key="1">
    <source>
        <dbReference type="ARBA" id="ARBA00004496"/>
    </source>
</evidence>
<dbReference type="AlphaFoldDB" id="A7TLB0"/>
<dbReference type="KEGG" id="vpo:Kpol_1041p43"/>
<feature type="domain" description="MIF4G" evidence="9">
    <location>
        <begin position="537"/>
        <end position="780"/>
    </location>
</feature>
<keyword evidence="5" id="KW-0597">Phosphoprotein</keyword>
<dbReference type="GO" id="GO:0003729">
    <property type="term" value="F:mRNA binding"/>
    <property type="evidence" value="ECO:0007669"/>
    <property type="project" value="TreeGrafter"/>
</dbReference>
<feature type="region of interest" description="Disordered" evidence="8">
    <location>
        <begin position="182"/>
        <end position="222"/>
    </location>
</feature>
<feature type="compositionally biased region" description="Polar residues" evidence="8">
    <location>
        <begin position="428"/>
        <end position="441"/>
    </location>
</feature>
<protein>
    <recommendedName>
        <fullName evidence="9">MIF4G domain-containing protein</fullName>
    </recommendedName>
</protein>
<evidence type="ECO:0000256" key="4">
    <source>
        <dbReference type="ARBA" id="ARBA00022540"/>
    </source>
</evidence>
<dbReference type="GO" id="GO:0003743">
    <property type="term" value="F:translation initiation factor activity"/>
    <property type="evidence" value="ECO:0007669"/>
    <property type="project" value="UniProtKB-KW"/>
</dbReference>
<comment type="subcellular location">
    <subcellularLocation>
        <location evidence="1">Cytoplasm</location>
    </subcellularLocation>
</comment>
<feature type="region of interest" description="Disordered" evidence="8">
    <location>
        <begin position="422"/>
        <end position="489"/>
    </location>
</feature>
<dbReference type="GO" id="GO:0016281">
    <property type="term" value="C:eukaryotic translation initiation factor 4F complex"/>
    <property type="evidence" value="ECO:0007669"/>
    <property type="project" value="TreeGrafter"/>
</dbReference>
<comment type="similarity">
    <text evidence="2">Belongs to the eukaryotic initiation factor 4G family.</text>
</comment>
<dbReference type="InterPro" id="IPR022745">
    <property type="entry name" value="eIF4G1_eIF4E-bd"/>
</dbReference>
<feature type="compositionally biased region" description="Low complexity" evidence="8">
    <location>
        <begin position="141"/>
        <end position="152"/>
    </location>
</feature>
<dbReference type="Gene3D" id="1.25.40.180">
    <property type="match status" value="1"/>
</dbReference>
<evidence type="ECO:0000259" key="9">
    <source>
        <dbReference type="SMART" id="SM00543"/>
    </source>
</evidence>
<dbReference type="InParanoid" id="A7TLB0"/>
<feature type="compositionally biased region" description="Basic and acidic residues" evidence="8">
    <location>
        <begin position="461"/>
        <end position="489"/>
    </location>
</feature>
<feature type="compositionally biased region" description="Basic and acidic residues" evidence="8">
    <location>
        <begin position="306"/>
        <end position="330"/>
    </location>
</feature>
<evidence type="ECO:0000256" key="2">
    <source>
        <dbReference type="ARBA" id="ARBA00005775"/>
    </source>
</evidence>
<dbReference type="RefSeq" id="XP_001644843.1">
    <property type="nucleotide sequence ID" value="XM_001644793.1"/>
</dbReference>
<dbReference type="SUPFAM" id="SSF48371">
    <property type="entry name" value="ARM repeat"/>
    <property type="match status" value="1"/>
</dbReference>
<evidence type="ECO:0000313" key="11">
    <source>
        <dbReference type="Proteomes" id="UP000000267"/>
    </source>
</evidence>
<feature type="region of interest" description="Disordered" evidence="8">
    <location>
        <begin position="137"/>
        <end position="167"/>
    </location>
</feature>
<keyword evidence="4" id="KW-0396">Initiation factor</keyword>
<feature type="region of interest" description="Disordered" evidence="8">
    <location>
        <begin position="784"/>
        <end position="881"/>
    </location>
</feature>
<feature type="region of interest" description="Disordered" evidence="8">
    <location>
        <begin position="51"/>
        <end position="77"/>
    </location>
</feature>
<dbReference type="GeneID" id="5545171"/>
<dbReference type="SMART" id="SM00543">
    <property type="entry name" value="MIF4G"/>
    <property type="match status" value="1"/>
</dbReference>
<evidence type="ECO:0000256" key="6">
    <source>
        <dbReference type="ARBA" id="ARBA00022884"/>
    </source>
</evidence>
<dbReference type="STRING" id="436907.A7TLB0"/>
<feature type="compositionally biased region" description="Polar residues" evidence="8">
    <location>
        <begin position="296"/>
        <end position="305"/>
    </location>
</feature>
<keyword evidence="11" id="KW-1185">Reference proteome</keyword>
<dbReference type="eggNOG" id="KOG0401">
    <property type="taxonomic scope" value="Eukaryota"/>
</dbReference>
<feature type="compositionally biased region" description="Polar residues" evidence="8">
    <location>
        <begin position="246"/>
        <end position="259"/>
    </location>
</feature>
<keyword evidence="3" id="KW-0963">Cytoplasm</keyword>
<dbReference type="FunCoup" id="A7TLB0">
    <property type="interactions" value="446"/>
</dbReference>
<feature type="compositionally biased region" description="Basic and acidic residues" evidence="8">
    <location>
        <begin position="784"/>
        <end position="812"/>
    </location>
</feature>
<dbReference type="PANTHER" id="PTHR23253">
    <property type="entry name" value="EUKARYOTIC TRANSLATION INITIATION FACTOR 4 GAMMA"/>
    <property type="match status" value="1"/>
</dbReference>
<dbReference type="HOGENOM" id="CLU_006715_1_0_1"/>
<feature type="compositionally biased region" description="Polar residues" evidence="8">
    <location>
        <begin position="855"/>
        <end position="870"/>
    </location>
</feature>
<dbReference type="OrthoDB" id="514777at2759"/>
<proteinExistence type="inferred from homology"/>
<dbReference type="EMBL" id="DS480413">
    <property type="protein sequence ID" value="EDO16985.1"/>
    <property type="molecule type" value="Genomic_DNA"/>
</dbReference>
<feature type="compositionally biased region" description="Acidic residues" evidence="8">
    <location>
        <begin position="206"/>
        <end position="218"/>
    </location>
</feature>
<dbReference type="GO" id="GO:0010494">
    <property type="term" value="C:cytoplasmic stress granule"/>
    <property type="evidence" value="ECO:0007669"/>
    <property type="project" value="UniProtKB-ARBA"/>
</dbReference>
<dbReference type="SUPFAM" id="SSF101489">
    <property type="entry name" value="Eukaryotic initiation factor 4f subunit eIF4g, eIF4e-binding domain"/>
    <property type="match status" value="1"/>
</dbReference>
<feature type="compositionally biased region" description="Polar residues" evidence="8">
    <location>
        <begin position="184"/>
        <end position="194"/>
    </location>
</feature>
<dbReference type="InterPro" id="IPR016024">
    <property type="entry name" value="ARM-type_fold"/>
</dbReference>
<evidence type="ECO:0000313" key="10">
    <source>
        <dbReference type="EMBL" id="EDO16985.1"/>
    </source>
</evidence>
<evidence type="ECO:0000256" key="3">
    <source>
        <dbReference type="ARBA" id="ARBA00022490"/>
    </source>
</evidence>
<dbReference type="InterPro" id="IPR036211">
    <property type="entry name" value="eIF4G_eIF4E-bd_sf"/>
</dbReference>
<organism evidence="11">
    <name type="scientific">Vanderwaltozyma polyspora (strain ATCC 22028 / DSM 70294 / BCRC 21397 / CBS 2163 / NBRC 10782 / NRRL Y-8283 / UCD 57-17)</name>
    <name type="common">Kluyveromyces polysporus</name>
    <dbReference type="NCBI Taxonomy" id="436907"/>
    <lineage>
        <taxon>Eukaryota</taxon>
        <taxon>Fungi</taxon>
        <taxon>Dikarya</taxon>
        <taxon>Ascomycota</taxon>
        <taxon>Saccharomycotina</taxon>
        <taxon>Saccharomycetes</taxon>
        <taxon>Saccharomycetales</taxon>
        <taxon>Saccharomycetaceae</taxon>
        <taxon>Vanderwaltozyma</taxon>
    </lineage>
</organism>
<dbReference type="PhylomeDB" id="A7TLB0"/>